<feature type="non-terminal residue" evidence="5">
    <location>
        <position position="563"/>
    </location>
</feature>
<keyword evidence="4" id="KW-1133">Transmembrane helix</keyword>
<reference evidence="5 6" key="1">
    <citation type="submission" date="2015-09" db="EMBL/GenBank/DDBJ databases">
        <title>Draft genome of the scarab beetle Oryctes borbonicus.</title>
        <authorList>
            <person name="Meyer J.M."/>
            <person name="Markov G.V."/>
            <person name="Baskaran P."/>
            <person name="Herrmann M."/>
            <person name="Sommer R.J."/>
            <person name="Roedelsperger C."/>
        </authorList>
    </citation>
    <scope>NUCLEOTIDE SEQUENCE [LARGE SCALE GENOMIC DNA]</scope>
    <source>
        <strain evidence="5">OB123</strain>
        <tissue evidence="5">Whole animal</tissue>
    </source>
</reference>
<dbReference type="InterPro" id="IPR002213">
    <property type="entry name" value="UDP_glucos_trans"/>
</dbReference>
<dbReference type="CDD" id="cd03784">
    <property type="entry name" value="GT1_Gtf-like"/>
    <property type="match status" value="1"/>
</dbReference>
<evidence type="ECO:0000313" key="6">
    <source>
        <dbReference type="Proteomes" id="UP000051574"/>
    </source>
</evidence>
<gene>
    <name evidence="5" type="ORF">AMK59_644</name>
</gene>
<keyword evidence="6" id="KW-1185">Reference proteome</keyword>
<dbReference type="EMBL" id="LJIG01001346">
    <property type="protein sequence ID" value="KRT85594.1"/>
    <property type="molecule type" value="Genomic_DNA"/>
</dbReference>
<protein>
    <submittedName>
        <fullName evidence="5">Glycosyltransferase</fullName>
    </submittedName>
</protein>
<dbReference type="SUPFAM" id="SSF53756">
    <property type="entry name" value="UDP-Glycosyltransferase/glycogen phosphorylase"/>
    <property type="match status" value="1"/>
</dbReference>
<dbReference type="Gene3D" id="3.40.50.2000">
    <property type="entry name" value="Glycogen Phosphorylase B"/>
    <property type="match status" value="1"/>
</dbReference>
<feature type="transmembrane region" description="Helical" evidence="4">
    <location>
        <begin position="57"/>
        <end position="79"/>
    </location>
</feature>
<evidence type="ECO:0000256" key="3">
    <source>
        <dbReference type="ARBA" id="ARBA00022679"/>
    </source>
</evidence>
<evidence type="ECO:0000256" key="2">
    <source>
        <dbReference type="ARBA" id="ARBA00022676"/>
    </source>
</evidence>
<accession>A0A0T6BE02</accession>
<dbReference type="OrthoDB" id="5835829at2759"/>
<organism evidence="5 6">
    <name type="scientific">Oryctes borbonicus</name>
    <dbReference type="NCBI Taxonomy" id="1629725"/>
    <lineage>
        <taxon>Eukaryota</taxon>
        <taxon>Metazoa</taxon>
        <taxon>Ecdysozoa</taxon>
        <taxon>Arthropoda</taxon>
        <taxon>Hexapoda</taxon>
        <taxon>Insecta</taxon>
        <taxon>Pterygota</taxon>
        <taxon>Neoptera</taxon>
        <taxon>Endopterygota</taxon>
        <taxon>Coleoptera</taxon>
        <taxon>Polyphaga</taxon>
        <taxon>Scarabaeiformia</taxon>
        <taxon>Scarabaeidae</taxon>
        <taxon>Dynastinae</taxon>
        <taxon>Oryctes</taxon>
    </lineage>
</organism>
<dbReference type="AlphaFoldDB" id="A0A0T6BE02"/>
<comment type="similarity">
    <text evidence="1">Belongs to the UDP-glycosyltransferase family.</text>
</comment>
<dbReference type="Proteomes" id="UP000051574">
    <property type="component" value="Unassembled WGS sequence"/>
</dbReference>
<name>A0A0T6BE02_9SCAR</name>
<proteinExistence type="inferred from homology"/>
<feature type="transmembrane region" description="Helical" evidence="4">
    <location>
        <begin position="520"/>
        <end position="542"/>
    </location>
</feature>
<dbReference type="Pfam" id="PF00201">
    <property type="entry name" value="UDPGT"/>
    <property type="match status" value="1"/>
</dbReference>
<keyword evidence="4" id="KW-0812">Transmembrane</keyword>
<dbReference type="PANTHER" id="PTHR48043">
    <property type="entry name" value="EG:EG0003.4 PROTEIN-RELATED"/>
    <property type="match status" value="1"/>
</dbReference>
<keyword evidence="4" id="KW-0472">Membrane</keyword>
<comment type="caution">
    <text evidence="5">The sequence shown here is derived from an EMBL/GenBank/DDBJ whole genome shotgun (WGS) entry which is preliminary data.</text>
</comment>
<dbReference type="GO" id="GO:0008194">
    <property type="term" value="F:UDP-glycosyltransferase activity"/>
    <property type="evidence" value="ECO:0007669"/>
    <property type="project" value="InterPro"/>
</dbReference>
<evidence type="ECO:0000256" key="4">
    <source>
        <dbReference type="SAM" id="Phobius"/>
    </source>
</evidence>
<dbReference type="InterPro" id="IPR050271">
    <property type="entry name" value="UDP-glycosyltransferase"/>
</dbReference>
<keyword evidence="2" id="KW-0328">Glycosyltransferase</keyword>
<dbReference type="FunFam" id="3.40.50.2000:FF:000050">
    <property type="entry name" value="UDP-glucuronosyltransferase"/>
    <property type="match status" value="1"/>
</dbReference>
<evidence type="ECO:0000256" key="1">
    <source>
        <dbReference type="ARBA" id="ARBA00009995"/>
    </source>
</evidence>
<sequence length="563" mass="64249">MCTVGDREKIQNMFATMFGIIFTAICLHCISAINILGYNQMCTVGDREKIQNMFATMFGIIFTAVCLHCISAINILGVFEIPSKSVHILGHELLLGLAKRGFNVTLMSSFPPEKQEANSNYTHIYLDGLVDFKEKNYGDHTQGESKFGMLSLINAQKNLVNLGMKTKNFQNLLKSDSKFDIIIQTYALNEAYLGLAHHFDARVIGFLPFSNFPHADDLTGNTAPYSYVPIPFGGFTQNMNFFQRTANSLAATFMRILHKFYLLPRQEEILKMYFPHAPTLWELQKERVDLLFTNVHFGIESPRPKTPNIIQIGGYHVQKPEPLQNDLKKYLDDSKNGVVFLGFGSNVKTSKIPKEKLDILVNTLGESPFDILFKYEGVLPNQPRNFKTNDWFPQRGILAHPKTKLFISHGGKSSLDESLYFGIPTLCVSFYGDQKKNCAEMAEYGYAIHLPYQQLTRDSFEKAFIALTQNPIYKEKAKFRAELFREQEMDPLDRASFWIRHVHKYKGAKHLQPKAATMPVYQYFLLDVMLLILCIVGLLSLITYKILKCLVNCISGKNKRDQR</sequence>
<feature type="transmembrane region" description="Helical" evidence="4">
    <location>
        <begin position="13"/>
        <end position="36"/>
    </location>
</feature>
<dbReference type="PANTHER" id="PTHR48043:SF159">
    <property type="entry name" value="EG:EG0003.4 PROTEIN-RELATED"/>
    <property type="match status" value="1"/>
</dbReference>
<evidence type="ECO:0000313" key="5">
    <source>
        <dbReference type="EMBL" id="KRT85594.1"/>
    </source>
</evidence>
<keyword evidence="3 5" id="KW-0808">Transferase</keyword>